<dbReference type="RefSeq" id="WP_092955815.1">
    <property type="nucleotide sequence ID" value="NZ_FOSQ01000001.1"/>
</dbReference>
<evidence type="ECO:0000313" key="2">
    <source>
        <dbReference type="Proteomes" id="UP000199473"/>
    </source>
</evidence>
<reference evidence="1 2" key="1">
    <citation type="submission" date="2016-10" db="EMBL/GenBank/DDBJ databases">
        <authorList>
            <person name="de Groot N.N."/>
        </authorList>
    </citation>
    <scope>NUCLEOTIDE SEQUENCE [LARGE SCALE GENOMIC DNA]</scope>
    <source>
        <strain evidence="1 2">DSM 19981</strain>
    </source>
</reference>
<evidence type="ECO:0000313" key="1">
    <source>
        <dbReference type="EMBL" id="SFK25302.1"/>
    </source>
</evidence>
<dbReference type="STRING" id="1123062.SAMN02745775_101825"/>
<keyword evidence="2" id="KW-1185">Reference proteome</keyword>
<keyword evidence="1" id="KW-0808">Transferase</keyword>
<dbReference type="Gene3D" id="3.40.50.2000">
    <property type="entry name" value="Glycogen Phosphorylase B"/>
    <property type="match status" value="1"/>
</dbReference>
<name>A0A1I3Y0L5_9PROT</name>
<dbReference type="Proteomes" id="UP000199473">
    <property type="component" value="Unassembled WGS sequence"/>
</dbReference>
<dbReference type="SUPFAM" id="SSF53756">
    <property type="entry name" value="UDP-Glycosyltransferase/glycogen phosphorylase"/>
    <property type="match status" value="1"/>
</dbReference>
<gene>
    <name evidence="1" type="ORF">SAMN02745775_101825</name>
</gene>
<organism evidence="1 2">
    <name type="scientific">Falsiroseomonas stagni DSM 19981</name>
    <dbReference type="NCBI Taxonomy" id="1123062"/>
    <lineage>
        <taxon>Bacteria</taxon>
        <taxon>Pseudomonadati</taxon>
        <taxon>Pseudomonadota</taxon>
        <taxon>Alphaproteobacteria</taxon>
        <taxon>Acetobacterales</taxon>
        <taxon>Roseomonadaceae</taxon>
        <taxon>Falsiroseomonas</taxon>
    </lineage>
</organism>
<accession>A0A1I3Y0L5</accession>
<proteinExistence type="predicted"/>
<protein>
    <submittedName>
        <fullName evidence="1">Glycosyl transferases group 1</fullName>
    </submittedName>
</protein>
<dbReference type="AlphaFoldDB" id="A0A1I3Y0L5"/>
<dbReference type="OrthoDB" id="7815474at2"/>
<dbReference type="GO" id="GO:0016740">
    <property type="term" value="F:transferase activity"/>
    <property type="evidence" value="ECO:0007669"/>
    <property type="project" value="UniProtKB-KW"/>
</dbReference>
<dbReference type="EMBL" id="FOSQ01000001">
    <property type="protein sequence ID" value="SFK25302.1"/>
    <property type="molecule type" value="Genomic_DNA"/>
</dbReference>
<dbReference type="Pfam" id="PF13692">
    <property type="entry name" value="Glyco_trans_1_4"/>
    <property type="match status" value="1"/>
</dbReference>
<sequence>MDVVFVTDVAFWERSLGSEERIHQLVTALAPSASVGVFFINRTQREVPKGTPVPVFSSTAIAVPPTQKPEQPKGIEFGFDAATASAFAAFCQEHRPQLGIYEYVTTAYLALCSGAPPFKVLDTHDVMSQRARTFARFGKKHHITITSQDELRILHRFDCILAIQREDLDHLGRALGRARVLYLPLMVAPPPPRRYRSRPVSVLFVGGNSPMNADGMRWFCREVWPLVRQGDLRLDVVGAVGASIPAEAQGVVRHGRLQREQLEAAYLDADIAINPVYYGGGLKVKTIEYAGFGIPAVVTGEALRGVPHDPATAPFLLARTREEFVLHLRRLLHDPTARLELAERAPAFIEARYSTRHATTIQRLVACVTGVAA</sequence>